<reference evidence="1 2" key="1">
    <citation type="submission" date="2018-05" db="EMBL/GenBank/DDBJ databases">
        <title>Genomic Encyclopedia of Type Strains, Phase IV (KMG-IV): sequencing the most valuable type-strain genomes for metagenomic binning, comparative biology and taxonomic classification.</title>
        <authorList>
            <person name="Goeker M."/>
        </authorList>
    </citation>
    <scope>NUCLEOTIDE SEQUENCE [LARGE SCALE GENOMIC DNA]</scope>
    <source>
        <strain evidence="1 2">DSM 566</strain>
    </source>
</reference>
<dbReference type="SUPFAM" id="SSF53474">
    <property type="entry name" value="alpha/beta-Hydrolases"/>
    <property type="match status" value="1"/>
</dbReference>
<dbReference type="InterPro" id="IPR010662">
    <property type="entry name" value="RBBP9/YdeN"/>
</dbReference>
<dbReference type="Pfam" id="PF06821">
    <property type="entry name" value="Ser_hydrolase"/>
    <property type="match status" value="1"/>
</dbReference>
<protein>
    <recommendedName>
        <fullName evidence="3">Alpha/beta hydrolase</fullName>
    </recommendedName>
</protein>
<dbReference type="InterPro" id="IPR029058">
    <property type="entry name" value="AB_hydrolase_fold"/>
</dbReference>
<dbReference type="Proteomes" id="UP000247811">
    <property type="component" value="Unassembled WGS sequence"/>
</dbReference>
<keyword evidence="2" id="KW-1185">Reference proteome</keyword>
<evidence type="ECO:0000313" key="1">
    <source>
        <dbReference type="EMBL" id="PXW93406.1"/>
    </source>
</evidence>
<dbReference type="AlphaFoldDB" id="A0A318GW24"/>
<gene>
    <name evidence="1" type="ORF">C7444_12058</name>
</gene>
<accession>A0A318GW24</accession>
<evidence type="ECO:0000313" key="2">
    <source>
        <dbReference type="Proteomes" id="UP000247811"/>
    </source>
</evidence>
<organism evidence="1 2">
    <name type="scientific">Sphaerotilus hippei</name>
    <dbReference type="NCBI Taxonomy" id="744406"/>
    <lineage>
        <taxon>Bacteria</taxon>
        <taxon>Pseudomonadati</taxon>
        <taxon>Pseudomonadota</taxon>
        <taxon>Betaproteobacteria</taxon>
        <taxon>Burkholderiales</taxon>
        <taxon>Sphaerotilaceae</taxon>
        <taxon>Sphaerotilus</taxon>
    </lineage>
</organism>
<evidence type="ECO:0008006" key="3">
    <source>
        <dbReference type="Google" id="ProtNLM"/>
    </source>
</evidence>
<comment type="caution">
    <text evidence="1">The sequence shown here is derived from an EMBL/GenBank/DDBJ whole genome shotgun (WGS) entry which is preliminary data.</text>
</comment>
<name>A0A318GW24_9BURK</name>
<dbReference type="OrthoDB" id="9804993at2"/>
<dbReference type="Gene3D" id="3.40.50.1820">
    <property type="entry name" value="alpha/beta hydrolase"/>
    <property type="match status" value="1"/>
</dbReference>
<dbReference type="GO" id="GO:0016787">
    <property type="term" value="F:hydrolase activity"/>
    <property type="evidence" value="ECO:0007669"/>
    <property type="project" value="InterPro"/>
</dbReference>
<proteinExistence type="predicted"/>
<dbReference type="EMBL" id="QJJS01000020">
    <property type="protein sequence ID" value="PXW93406.1"/>
    <property type="molecule type" value="Genomic_DNA"/>
</dbReference>
<sequence length="181" mass="19598">MTSPPRVLIVPGLHDSGPAHWQTWLQARVAGALRVEQQDWHTPDLDRWSARLTEVLTQQPPGPWIVVAHSFGCLALARHLLLHPDSPVQAALLAAPAEPDKFGVSALLPHDRLGVRATLVLSDTDPWMSPGSARRWAGRWGARAVALGDVGHINSDSGFGPWPLAEQWVARQQATPGLLAA</sequence>
<dbReference type="RefSeq" id="WP_110402110.1">
    <property type="nucleotide sequence ID" value="NZ_QJJS01000020.1"/>
</dbReference>